<evidence type="ECO:0000313" key="2">
    <source>
        <dbReference type="EMBL" id="CUQ66588.1"/>
    </source>
</evidence>
<dbReference type="Gene3D" id="1.10.3210.10">
    <property type="entry name" value="Hypothetical protein af1432"/>
    <property type="match status" value="1"/>
</dbReference>
<dbReference type="EMBL" id="LN885086">
    <property type="protein sequence ID" value="CUQ66588.1"/>
    <property type="molecule type" value="Genomic_DNA"/>
</dbReference>
<dbReference type="Proteomes" id="UP000066284">
    <property type="component" value="Chromosome 1"/>
</dbReference>
<evidence type="ECO:0000313" key="3">
    <source>
        <dbReference type="Proteomes" id="UP000066284"/>
    </source>
</evidence>
<feature type="region of interest" description="Disordered" evidence="1">
    <location>
        <begin position="1"/>
        <end position="22"/>
    </location>
</feature>
<organism evidence="2 3">
    <name type="scientific">Candidatus Nitrospira inopinata</name>
    <dbReference type="NCBI Taxonomy" id="1715989"/>
    <lineage>
        <taxon>Bacteria</taxon>
        <taxon>Pseudomonadati</taxon>
        <taxon>Nitrospirota</taxon>
        <taxon>Nitrospiria</taxon>
        <taxon>Nitrospirales</taxon>
        <taxon>Nitrospiraceae</taxon>
        <taxon>Nitrospira</taxon>
    </lineage>
</organism>
<dbReference type="SUPFAM" id="SSF109604">
    <property type="entry name" value="HD-domain/PDEase-like"/>
    <property type="match status" value="1"/>
</dbReference>
<evidence type="ECO:0008006" key="4">
    <source>
        <dbReference type="Google" id="ProtNLM"/>
    </source>
</evidence>
<accession>A0A0S4KQ75</accession>
<dbReference type="AlphaFoldDB" id="A0A0S4KQ75"/>
<protein>
    <recommendedName>
        <fullName evidence="4">HD domain-containing protein</fullName>
    </recommendedName>
</protein>
<sequence length="311" mass="35846">MNGLNRDGESVNTAARKKAAQPASARPSLLVVPRPLIRELMRLYEYPHPSKPGAVIRGYDRAHAIRTAMMCAVVAERLGHPADRLVDYQVACLLHDVSRAGLDRRLFGKIWSWAKAHGIPTRPREWRAKYPATPYGRETEAFVARYGKELEAAGVPLTAWAKEQIEIRLGHARRLRRRLAVVKPALRHLGIRWVPWMQEVMLYYYYPEKLSCAKPWVKQLAEILVACEQLEAYSNRQRGRDYYARKQESFPEAFAYLNRLQTEGLISRPVMAALRELVAEGKFDRILEQARGSSLTEQERRYLRGLAQERR</sequence>
<dbReference type="STRING" id="1715989.NITINOP_1613"/>
<dbReference type="KEGG" id="nio:NITINOP_1613"/>
<gene>
    <name evidence="2" type="ORF">NITINOP_1613</name>
</gene>
<name>A0A0S4KQ75_9BACT</name>
<reference evidence="3" key="1">
    <citation type="submission" date="2015-09" db="EMBL/GenBank/DDBJ databases">
        <authorList>
            <person name="Daims H."/>
        </authorList>
    </citation>
    <scope>NUCLEOTIDE SEQUENCE [LARGE SCALE GENOMIC DNA]</scope>
</reference>
<keyword evidence="3" id="KW-1185">Reference proteome</keyword>
<evidence type="ECO:0000256" key="1">
    <source>
        <dbReference type="SAM" id="MobiDB-lite"/>
    </source>
</evidence>
<proteinExistence type="predicted"/>